<dbReference type="SUPFAM" id="SSF47113">
    <property type="entry name" value="Histone-fold"/>
    <property type="match status" value="1"/>
</dbReference>
<gene>
    <name evidence="10" type="ORF">FRACYDRAFT_262330</name>
</gene>
<evidence type="ECO:0000256" key="1">
    <source>
        <dbReference type="ARBA" id="ARBA00004123"/>
    </source>
</evidence>
<feature type="region of interest" description="Disordered" evidence="8">
    <location>
        <begin position="285"/>
        <end position="351"/>
    </location>
</feature>
<comment type="subcellular location">
    <subcellularLocation>
        <location evidence="1">Nucleus</location>
    </subcellularLocation>
</comment>
<evidence type="ECO:0000256" key="4">
    <source>
        <dbReference type="ARBA" id="ARBA00023159"/>
    </source>
</evidence>
<evidence type="ECO:0000256" key="6">
    <source>
        <dbReference type="ARBA" id="ARBA00023242"/>
    </source>
</evidence>
<dbReference type="GO" id="GO:0000978">
    <property type="term" value="F:RNA polymerase II cis-regulatory region sequence-specific DNA binding"/>
    <property type="evidence" value="ECO:0007669"/>
    <property type="project" value="TreeGrafter"/>
</dbReference>
<evidence type="ECO:0000313" key="11">
    <source>
        <dbReference type="Proteomes" id="UP000095751"/>
    </source>
</evidence>
<evidence type="ECO:0000313" key="10">
    <source>
        <dbReference type="EMBL" id="OEU13628.1"/>
    </source>
</evidence>
<dbReference type="CDD" id="cd22908">
    <property type="entry name" value="HFD_NFYC-like"/>
    <property type="match status" value="1"/>
</dbReference>
<comment type="similarity">
    <text evidence="7">Belongs to the NFYC/HAP5 subunit family.</text>
</comment>
<keyword evidence="2" id="KW-0805">Transcription regulation</keyword>
<organism evidence="10 11">
    <name type="scientific">Fragilariopsis cylindrus CCMP1102</name>
    <dbReference type="NCBI Taxonomy" id="635003"/>
    <lineage>
        <taxon>Eukaryota</taxon>
        <taxon>Sar</taxon>
        <taxon>Stramenopiles</taxon>
        <taxon>Ochrophyta</taxon>
        <taxon>Bacillariophyta</taxon>
        <taxon>Bacillariophyceae</taxon>
        <taxon>Bacillariophycidae</taxon>
        <taxon>Bacillariales</taxon>
        <taxon>Bacillariaceae</taxon>
        <taxon>Fragilariopsis</taxon>
    </lineage>
</organism>
<feature type="domain" description="Core Histone H2A/H2B/H3" evidence="9">
    <location>
        <begin position="86"/>
        <end position="135"/>
    </location>
</feature>
<feature type="compositionally biased region" description="Polar residues" evidence="8">
    <location>
        <begin position="305"/>
        <end position="337"/>
    </location>
</feature>
<name>A0A1E7F609_9STRA</name>
<dbReference type="GO" id="GO:0000981">
    <property type="term" value="F:DNA-binding transcription factor activity, RNA polymerase II-specific"/>
    <property type="evidence" value="ECO:0007669"/>
    <property type="project" value="TreeGrafter"/>
</dbReference>
<dbReference type="Pfam" id="PF00125">
    <property type="entry name" value="Histone"/>
    <property type="match status" value="1"/>
</dbReference>
<dbReference type="AlphaFoldDB" id="A0A1E7F609"/>
<evidence type="ECO:0000256" key="5">
    <source>
        <dbReference type="ARBA" id="ARBA00023163"/>
    </source>
</evidence>
<evidence type="ECO:0000256" key="2">
    <source>
        <dbReference type="ARBA" id="ARBA00023015"/>
    </source>
</evidence>
<evidence type="ECO:0000259" key="9">
    <source>
        <dbReference type="Pfam" id="PF00125"/>
    </source>
</evidence>
<proteinExistence type="inferred from homology"/>
<keyword evidence="6" id="KW-0539">Nucleus</keyword>
<evidence type="ECO:0000256" key="7">
    <source>
        <dbReference type="ARBA" id="ARBA00038129"/>
    </source>
</evidence>
<dbReference type="GO" id="GO:0005634">
    <property type="term" value="C:nucleus"/>
    <property type="evidence" value="ECO:0007669"/>
    <property type="project" value="UniProtKB-SubCell"/>
</dbReference>
<dbReference type="PANTHER" id="PTHR10252">
    <property type="entry name" value="HISTONE-LIKE TRANSCRIPTION FACTOR CCAAT-RELATED"/>
    <property type="match status" value="1"/>
</dbReference>
<dbReference type="GO" id="GO:0046982">
    <property type="term" value="F:protein heterodimerization activity"/>
    <property type="evidence" value="ECO:0007669"/>
    <property type="project" value="InterPro"/>
</dbReference>
<keyword evidence="3" id="KW-0238">DNA-binding</keyword>
<evidence type="ECO:0000256" key="3">
    <source>
        <dbReference type="ARBA" id="ARBA00023125"/>
    </source>
</evidence>
<keyword evidence="11" id="KW-1185">Reference proteome</keyword>
<dbReference type="InterPro" id="IPR009072">
    <property type="entry name" value="Histone-fold"/>
</dbReference>
<reference evidence="10 11" key="1">
    <citation type="submission" date="2016-09" db="EMBL/GenBank/DDBJ databases">
        <title>Extensive genetic diversity and differential bi-allelic expression allows diatom success in the polar Southern Ocean.</title>
        <authorList>
            <consortium name="DOE Joint Genome Institute"/>
            <person name="Mock T."/>
            <person name="Otillar R.P."/>
            <person name="Strauss J."/>
            <person name="Dupont C."/>
            <person name="Frickenhaus S."/>
            <person name="Maumus F."/>
            <person name="Mcmullan M."/>
            <person name="Sanges R."/>
            <person name="Schmutz J."/>
            <person name="Toseland A."/>
            <person name="Valas R."/>
            <person name="Veluchamy A."/>
            <person name="Ward B.J."/>
            <person name="Allen A."/>
            <person name="Barry K."/>
            <person name="Falciatore A."/>
            <person name="Ferrante M."/>
            <person name="Fortunato A.E."/>
            <person name="Gloeckner G."/>
            <person name="Gruber A."/>
            <person name="Hipkin R."/>
            <person name="Janech M."/>
            <person name="Kroth P."/>
            <person name="Leese F."/>
            <person name="Lindquist E."/>
            <person name="Lyon B.R."/>
            <person name="Martin J."/>
            <person name="Mayer C."/>
            <person name="Parker M."/>
            <person name="Quesneville H."/>
            <person name="Raymond J."/>
            <person name="Uhlig C."/>
            <person name="Valentin K.U."/>
            <person name="Worden A.Z."/>
            <person name="Armbrust E.V."/>
            <person name="Bowler C."/>
            <person name="Green B."/>
            <person name="Moulton V."/>
            <person name="Van Oosterhout C."/>
            <person name="Grigoriev I."/>
        </authorList>
    </citation>
    <scope>NUCLEOTIDE SEQUENCE [LARGE SCALE GENOMIC DNA]</scope>
    <source>
        <strain evidence="10 11">CCMP1102</strain>
    </source>
</reference>
<dbReference type="InParanoid" id="A0A1E7F609"/>
<dbReference type="KEGG" id="fcy:FRACYDRAFT_262330"/>
<feature type="compositionally biased region" description="Low complexity" evidence="8">
    <location>
        <begin position="226"/>
        <end position="272"/>
    </location>
</feature>
<keyword evidence="5" id="KW-0804">Transcription</keyword>
<evidence type="ECO:0000256" key="8">
    <source>
        <dbReference type="SAM" id="MobiDB-lite"/>
    </source>
</evidence>
<sequence>MASIPVLGGQDRDEGLEEMWLTSAQGIHGIDSATENWRSQKLPLAKIKKIMKSEDVILQELERERQERLAAEEGPAAAAAASAANEKSTKFMISGEAPVLMSKACELMIKDLSFRAWRHTERNRRRTLQKQDLHASVGESEVYDFLIDIVPRVTATATTTQRVQHSQPSHLPASATVMAPPSAGMQQVVGGVSVGHPTAVSQPTSTQAGIGVIDNTQIMQMMGTVQNQAQQPQQTNQFHQDPSQQQPQQQAPGMQSQPGPHNLHQQVLQQPQHLQQTFATMPPIDGAQLGISLSTGQPAGGAPGTMQTVGTGSTLDTNFTTTTIPQPAAQSEATSSLHVPHNWPAVNQPES</sequence>
<feature type="region of interest" description="Disordered" evidence="8">
    <location>
        <begin position="225"/>
        <end position="272"/>
    </location>
</feature>
<accession>A0A1E7F609</accession>
<dbReference type="PANTHER" id="PTHR10252:SF8">
    <property type="entry name" value="NUCLEAR TRANSCRIPTION FACTOR Y SUBUNIT GAMMA"/>
    <property type="match status" value="1"/>
</dbReference>
<dbReference type="Proteomes" id="UP000095751">
    <property type="component" value="Unassembled WGS sequence"/>
</dbReference>
<dbReference type="OrthoDB" id="1272441at2759"/>
<dbReference type="EMBL" id="KV784361">
    <property type="protein sequence ID" value="OEU13628.1"/>
    <property type="molecule type" value="Genomic_DNA"/>
</dbReference>
<keyword evidence="4" id="KW-0010">Activator</keyword>
<protein>
    <submittedName>
        <fullName evidence="10">Histone-fold-containing protein</fullName>
    </submittedName>
</protein>
<dbReference type="InterPro" id="IPR007125">
    <property type="entry name" value="H2A/H2B/H3"/>
</dbReference>
<dbReference type="InterPro" id="IPR050568">
    <property type="entry name" value="Transcr_DNA_Rep_Reg"/>
</dbReference>
<dbReference type="Gene3D" id="1.10.20.10">
    <property type="entry name" value="Histone, subunit A"/>
    <property type="match status" value="1"/>
</dbReference>